<dbReference type="SFLD" id="SFLDG01135">
    <property type="entry name" value="C1.5.6:_HAD__Beta-PGM__Phospha"/>
    <property type="match status" value="1"/>
</dbReference>
<dbReference type="Gene3D" id="1.10.150.240">
    <property type="entry name" value="Putative phosphatase, domain 2"/>
    <property type="match status" value="1"/>
</dbReference>
<dbReference type="InterPro" id="IPR006439">
    <property type="entry name" value="HAD-SF_hydro_IA"/>
</dbReference>
<dbReference type="InterPro" id="IPR023198">
    <property type="entry name" value="PGP-like_dom2"/>
</dbReference>
<keyword evidence="3" id="KW-0479">Metal-binding</keyword>
<dbReference type="CDD" id="cd07526">
    <property type="entry name" value="HAD_BPGM_like"/>
    <property type="match status" value="1"/>
</dbReference>
<dbReference type="Proteomes" id="UP000240481">
    <property type="component" value="Unassembled WGS sequence"/>
</dbReference>
<keyword evidence="6" id="KW-1185">Reference proteome</keyword>
<evidence type="ECO:0000256" key="2">
    <source>
        <dbReference type="ARBA" id="ARBA00006171"/>
    </source>
</evidence>
<dbReference type="AlphaFoldDB" id="A0A2T3P8Y1"/>
<accession>A0A2T3P8Y1</accession>
<dbReference type="PRINTS" id="PR00413">
    <property type="entry name" value="HADHALOGNASE"/>
</dbReference>
<dbReference type="PANTHER" id="PTHR46193:SF10">
    <property type="entry name" value="6-PHOSPHOGLUCONATE PHOSPHATASE"/>
    <property type="match status" value="1"/>
</dbReference>
<proteinExistence type="inferred from homology"/>
<dbReference type="InterPro" id="IPR036412">
    <property type="entry name" value="HAD-like_sf"/>
</dbReference>
<dbReference type="NCBIfam" id="TIGR01509">
    <property type="entry name" value="HAD-SF-IA-v3"/>
    <property type="match status" value="1"/>
</dbReference>
<dbReference type="Pfam" id="PF13419">
    <property type="entry name" value="HAD_2"/>
    <property type="match status" value="1"/>
</dbReference>
<evidence type="ECO:0000256" key="3">
    <source>
        <dbReference type="ARBA" id="ARBA00022723"/>
    </source>
</evidence>
<evidence type="ECO:0000313" key="6">
    <source>
        <dbReference type="Proteomes" id="UP000240481"/>
    </source>
</evidence>
<dbReference type="InterPro" id="IPR051600">
    <property type="entry name" value="Beta-PGM-like"/>
</dbReference>
<dbReference type="PANTHER" id="PTHR46193">
    <property type="entry name" value="6-PHOSPHOGLUCONATE PHOSPHATASE"/>
    <property type="match status" value="1"/>
</dbReference>
<dbReference type="InterPro" id="IPR023214">
    <property type="entry name" value="HAD_sf"/>
</dbReference>
<dbReference type="GO" id="GO:0046872">
    <property type="term" value="F:metal ion binding"/>
    <property type="evidence" value="ECO:0007669"/>
    <property type="project" value="UniProtKB-KW"/>
</dbReference>
<dbReference type="InterPro" id="IPR041492">
    <property type="entry name" value="HAD_2"/>
</dbReference>
<dbReference type="SFLD" id="SFLDG01129">
    <property type="entry name" value="C1.5:_HAD__Beta-PGM__Phosphata"/>
    <property type="match status" value="1"/>
</dbReference>
<reference evidence="5 6" key="1">
    <citation type="submission" date="2018-01" db="EMBL/GenBank/DDBJ databases">
        <title>Whole genome sequencing of Histamine producing bacteria.</title>
        <authorList>
            <person name="Butler K."/>
        </authorList>
    </citation>
    <scope>NUCLEOTIDE SEQUENCE [LARGE SCALE GENOMIC DNA]</scope>
    <source>
        <strain evidence="5 6">DSM 24669</strain>
    </source>
</reference>
<dbReference type="SUPFAM" id="SSF56784">
    <property type="entry name" value="HAD-like"/>
    <property type="match status" value="1"/>
</dbReference>
<protein>
    <submittedName>
        <fullName evidence="5">Phosphatase</fullName>
    </submittedName>
</protein>
<sequence length="232" mass="25849">MKKTTDIQCIIFDCDGTLVDSEKISQQALTETFAQFGITLDAASYWQHFKGGKMSDILAETCARVGLRVRVDDLEPIYRKACERLFLQGVKPIAGVPELLDTLNRQGYEMCIASNAPNEKIKHTLELTGLYHYFKGKIFSGFDANSWKPEPDVIHYAAMLMGMPLNRCVFIDDTVRGVEAGINANIQTFHLLSTPGAQKIEHPNVTPLNNMTELLSYLMPSVETQAKNSCPA</sequence>
<organism evidence="5 6">
    <name type="scientific">Photobacterium swingsii</name>
    <dbReference type="NCBI Taxonomy" id="680026"/>
    <lineage>
        <taxon>Bacteria</taxon>
        <taxon>Pseudomonadati</taxon>
        <taxon>Pseudomonadota</taxon>
        <taxon>Gammaproteobacteria</taxon>
        <taxon>Vibrionales</taxon>
        <taxon>Vibrionaceae</taxon>
        <taxon>Photobacterium</taxon>
    </lineage>
</organism>
<evidence type="ECO:0000256" key="4">
    <source>
        <dbReference type="ARBA" id="ARBA00022842"/>
    </source>
</evidence>
<gene>
    <name evidence="5" type="ORF">C9I94_06595</name>
</gene>
<comment type="caution">
    <text evidence="5">The sequence shown here is derived from an EMBL/GenBank/DDBJ whole genome shotgun (WGS) entry which is preliminary data.</text>
</comment>
<dbReference type="Gene3D" id="3.40.50.1000">
    <property type="entry name" value="HAD superfamily/HAD-like"/>
    <property type="match status" value="1"/>
</dbReference>
<evidence type="ECO:0000256" key="1">
    <source>
        <dbReference type="ARBA" id="ARBA00001946"/>
    </source>
</evidence>
<dbReference type="GO" id="GO:0003824">
    <property type="term" value="F:catalytic activity"/>
    <property type="evidence" value="ECO:0007669"/>
    <property type="project" value="UniProtKB-ARBA"/>
</dbReference>
<dbReference type="SFLD" id="SFLDS00003">
    <property type="entry name" value="Haloacid_Dehalogenase"/>
    <property type="match status" value="1"/>
</dbReference>
<dbReference type="OrthoDB" id="9800058at2"/>
<dbReference type="EMBL" id="PYLZ01000003">
    <property type="protein sequence ID" value="PSW25321.1"/>
    <property type="molecule type" value="Genomic_DNA"/>
</dbReference>
<comment type="similarity">
    <text evidence="2">Belongs to the HAD-like hydrolase superfamily. CbbY/CbbZ/Gph/YieH family.</text>
</comment>
<evidence type="ECO:0000313" key="5">
    <source>
        <dbReference type="EMBL" id="PSW25321.1"/>
    </source>
</evidence>
<keyword evidence="4" id="KW-0460">Magnesium</keyword>
<comment type="cofactor">
    <cofactor evidence="1">
        <name>Mg(2+)</name>
        <dbReference type="ChEBI" id="CHEBI:18420"/>
    </cofactor>
</comment>
<name>A0A2T3P8Y1_9GAMM</name>
<dbReference type="RefSeq" id="WP_107302555.1">
    <property type="nucleotide sequence ID" value="NZ_AP024853.1"/>
</dbReference>